<dbReference type="EMBL" id="UGCP01000002">
    <property type="protein sequence ID" value="STI84756.1"/>
    <property type="molecule type" value="Genomic_DNA"/>
</dbReference>
<sequence length="46" mass="5231">MADAVLSVMATNGMRTSHHIANTIIEHRHNEAWLRQHIPMTRITPA</sequence>
<name>A0A376U5K9_ECOLX</name>
<protein>
    <submittedName>
        <fullName evidence="2">Plasmid segregation protein parM (Protein stbA) (ParA locus 36 kDa protein)</fullName>
    </submittedName>
</protein>
<dbReference type="AlphaFoldDB" id="A0A376U5K9"/>
<proteinExistence type="predicted"/>
<dbReference type="Proteomes" id="UP000254079">
    <property type="component" value="Unassembled WGS sequence"/>
</dbReference>
<accession>A0A376U5K9</accession>
<gene>
    <name evidence="2" type="primary">parM_2</name>
    <name evidence="2" type="ORF">NCTC8622_03827</name>
</gene>
<reference evidence="2 3" key="1">
    <citation type="submission" date="2018-06" db="EMBL/GenBank/DDBJ databases">
        <authorList>
            <consortium name="Pathogen Informatics"/>
            <person name="Doyle S."/>
        </authorList>
    </citation>
    <scope>NUCLEOTIDE SEQUENCE [LARGE SCALE GENOMIC DNA]</scope>
    <source>
        <strain evidence="2 3">NCTC8622</strain>
    </source>
</reference>
<evidence type="ECO:0000259" key="1">
    <source>
        <dbReference type="Pfam" id="PF21523"/>
    </source>
</evidence>
<evidence type="ECO:0000313" key="2">
    <source>
        <dbReference type="EMBL" id="STI84756.1"/>
    </source>
</evidence>
<dbReference type="InterPro" id="IPR048345">
    <property type="entry name" value="ParM_C"/>
</dbReference>
<dbReference type="Pfam" id="PF21523">
    <property type="entry name" value="ParM_N"/>
    <property type="match status" value="1"/>
</dbReference>
<organism evidence="2 3">
    <name type="scientific">Escherichia coli</name>
    <dbReference type="NCBI Taxonomy" id="562"/>
    <lineage>
        <taxon>Bacteria</taxon>
        <taxon>Pseudomonadati</taxon>
        <taxon>Pseudomonadota</taxon>
        <taxon>Gammaproteobacteria</taxon>
        <taxon>Enterobacterales</taxon>
        <taxon>Enterobacteriaceae</taxon>
        <taxon>Escherichia</taxon>
    </lineage>
</organism>
<evidence type="ECO:0000313" key="3">
    <source>
        <dbReference type="Proteomes" id="UP000254079"/>
    </source>
</evidence>
<feature type="domain" description="Plasmid segregation protein ParM C-terminal" evidence="1">
    <location>
        <begin position="1"/>
        <end position="38"/>
    </location>
</feature>